<dbReference type="RefSeq" id="WP_153236194.1">
    <property type="nucleotide sequence ID" value="NZ_WINI01000010.1"/>
</dbReference>
<evidence type="ECO:0000313" key="1">
    <source>
        <dbReference type="EMBL" id="MQR02562.1"/>
    </source>
</evidence>
<gene>
    <name evidence="1" type="ORF">GEV47_17945</name>
</gene>
<dbReference type="AlphaFoldDB" id="A0A843YZB4"/>
<organism evidence="1 2">
    <name type="scientific">Glaciimonas soli</name>
    <dbReference type="NCBI Taxonomy" id="2590999"/>
    <lineage>
        <taxon>Bacteria</taxon>
        <taxon>Pseudomonadati</taxon>
        <taxon>Pseudomonadota</taxon>
        <taxon>Betaproteobacteria</taxon>
        <taxon>Burkholderiales</taxon>
        <taxon>Oxalobacteraceae</taxon>
        <taxon>Glaciimonas</taxon>
    </lineage>
</organism>
<accession>A0A843YZB4</accession>
<comment type="caution">
    <text evidence="1">The sequence shown here is derived from an EMBL/GenBank/DDBJ whole genome shotgun (WGS) entry which is preliminary data.</text>
</comment>
<dbReference type="EMBL" id="WINI01000010">
    <property type="protein sequence ID" value="MQR02562.1"/>
    <property type="molecule type" value="Genomic_DNA"/>
</dbReference>
<keyword evidence="2" id="KW-1185">Reference proteome</keyword>
<sequence length="86" mass="9099">MSSKAFIWPKEITADRKTLPDGSASYHLIHSDIIDLGRLLLTPVVGGGSMLTCEVFSVGTAAEIARRRAVIEPLGIKLSAILGGHA</sequence>
<evidence type="ECO:0000313" key="2">
    <source>
        <dbReference type="Proteomes" id="UP000451565"/>
    </source>
</evidence>
<dbReference type="Proteomes" id="UP000451565">
    <property type="component" value="Unassembled WGS sequence"/>
</dbReference>
<reference evidence="1 2" key="1">
    <citation type="submission" date="2019-10" db="EMBL/GenBank/DDBJ databases">
        <title>Glaciimonas soli sp. nov., a psychrophilic bacterium isolated from the forest soil of a high elevation mountain in Taiwan.</title>
        <authorList>
            <person name="Wang L.-T."/>
            <person name="Shieh W.Y."/>
        </authorList>
    </citation>
    <scope>NUCLEOTIDE SEQUENCE [LARGE SCALE GENOMIC DNA]</scope>
    <source>
        <strain evidence="1 2">GS1</strain>
    </source>
</reference>
<dbReference type="OrthoDB" id="6928929at2"/>
<proteinExistence type="predicted"/>
<name>A0A843YZB4_9BURK</name>
<protein>
    <submittedName>
        <fullName evidence="1">Uncharacterized protein</fullName>
    </submittedName>
</protein>